<accession>A0A699XJZ5</accession>
<comment type="caution">
    <text evidence="1">The sequence shown here is derived from an EMBL/GenBank/DDBJ whole genome shotgun (WGS) entry which is preliminary data.</text>
</comment>
<proteinExistence type="predicted"/>
<name>A0A699XJZ5_TANCI</name>
<evidence type="ECO:0000313" key="1">
    <source>
        <dbReference type="EMBL" id="GFD60119.1"/>
    </source>
</evidence>
<organism evidence="1">
    <name type="scientific">Tanacetum cinerariifolium</name>
    <name type="common">Dalmatian daisy</name>
    <name type="synonym">Chrysanthemum cinerariifolium</name>
    <dbReference type="NCBI Taxonomy" id="118510"/>
    <lineage>
        <taxon>Eukaryota</taxon>
        <taxon>Viridiplantae</taxon>
        <taxon>Streptophyta</taxon>
        <taxon>Embryophyta</taxon>
        <taxon>Tracheophyta</taxon>
        <taxon>Spermatophyta</taxon>
        <taxon>Magnoliopsida</taxon>
        <taxon>eudicotyledons</taxon>
        <taxon>Gunneridae</taxon>
        <taxon>Pentapetalae</taxon>
        <taxon>asterids</taxon>
        <taxon>campanulids</taxon>
        <taxon>Asterales</taxon>
        <taxon>Asteraceae</taxon>
        <taxon>Asteroideae</taxon>
        <taxon>Anthemideae</taxon>
        <taxon>Anthemidinae</taxon>
        <taxon>Tanacetum</taxon>
    </lineage>
</organism>
<feature type="non-terminal residue" evidence="1">
    <location>
        <position position="47"/>
    </location>
</feature>
<gene>
    <name evidence="1" type="ORF">Tci_932088</name>
</gene>
<protein>
    <submittedName>
        <fullName evidence="1">Uncharacterized protein</fullName>
    </submittedName>
</protein>
<dbReference type="AlphaFoldDB" id="A0A699XJZ5"/>
<dbReference type="EMBL" id="BKCJ011873704">
    <property type="protein sequence ID" value="GFD60119.1"/>
    <property type="molecule type" value="Genomic_DNA"/>
</dbReference>
<reference evidence="1" key="1">
    <citation type="journal article" date="2019" name="Sci. Rep.">
        <title>Draft genome of Tanacetum cinerariifolium, the natural source of mosquito coil.</title>
        <authorList>
            <person name="Yamashiro T."/>
            <person name="Shiraishi A."/>
            <person name="Satake H."/>
            <person name="Nakayama K."/>
        </authorList>
    </citation>
    <scope>NUCLEOTIDE SEQUENCE</scope>
</reference>
<sequence>MVRRRAGAPPGGAHAAAHAGAGFSGARAGAAGALSAFWRAAHGPRPR</sequence>